<protein>
    <submittedName>
        <fullName evidence="1">Uncharacterized protein</fullName>
    </submittedName>
</protein>
<proteinExistence type="predicted"/>
<sequence>MQKRRHLSRRGAVARGRDDRLVLRDVTEALLRPRMAPRLTVFRPQEGLGVADVPSLFCLHRLTTSDASVLGDTKINSDRNSLPL</sequence>
<name>A0A5B7HQY7_PORTR</name>
<reference evidence="1 2" key="1">
    <citation type="submission" date="2019-05" db="EMBL/GenBank/DDBJ databases">
        <title>Another draft genome of Portunus trituberculatus and its Hox gene families provides insights of decapod evolution.</title>
        <authorList>
            <person name="Jeong J.-H."/>
            <person name="Song I."/>
            <person name="Kim S."/>
            <person name="Choi T."/>
            <person name="Kim D."/>
            <person name="Ryu S."/>
            <person name="Kim W."/>
        </authorList>
    </citation>
    <scope>NUCLEOTIDE SEQUENCE [LARGE SCALE GENOMIC DNA]</scope>
    <source>
        <tissue evidence="1">Muscle</tissue>
    </source>
</reference>
<organism evidence="1 2">
    <name type="scientific">Portunus trituberculatus</name>
    <name type="common">Swimming crab</name>
    <name type="synonym">Neptunus trituberculatus</name>
    <dbReference type="NCBI Taxonomy" id="210409"/>
    <lineage>
        <taxon>Eukaryota</taxon>
        <taxon>Metazoa</taxon>
        <taxon>Ecdysozoa</taxon>
        <taxon>Arthropoda</taxon>
        <taxon>Crustacea</taxon>
        <taxon>Multicrustacea</taxon>
        <taxon>Malacostraca</taxon>
        <taxon>Eumalacostraca</taxon>
        <taxon>Eucarida</taxon>
        <taxon>Decapoda</taxon>
        <taxon>Pleocyemata</taxon>
        <taxon>Brachyura</taxon>
        <taxon>Eubrachyura</taxon>
        <taxon>Portunoidea</taxon>
        <taxon>Portunidae</taxon>
        <taxon>Portuninae</taxon>
        <taxon>Portunus</taxon>
    </lineage>
</organism>
<dbReference type="Proteomes" id="UP000324222">
    <property type="component" value="Unassembled WGS sequence"/>
</dbReference>
<keyword evidence="2" id="KW-1185">Reference proteome</keyword>
<comment type="caution">
    <text evidence="1">The sequence shown here is derived from an EMBL/GenBank/DDBJ whole genome shotgun (WGS) entry which is preliminary data.</text>
</comment>
<dbReference type="AlphaFoldDB" id="A0A5B7HQY7"/>
<evidence type="ECO:0000313" key="1">
    <source>
        <dbReference type="EMBL" id="MPC71627.1"/>
    </source>
</evidence>
<evidence type="ECO:0000313" key="2">
    <source>
        <dbReference type="Proteomes" id="UP000324222"/>
    </source>
</evidence>
<accession>A0A5B7HQY7</accession>
<dbReference type="EMBL" id="VSRR010033230">
    <property type="protein sequence ID" value="MPC71627.1"/>
    <property type="molecule type" value="Genomic_DNA"/>
</dbReference>
<gene>
    <name evidence="1" type="ORF">E2C01_065911</name>
</gene>